<dbReference type="Pfam" id="PF25954">
    <property type="entry name" value="Beta-barrel_RND_2"/>
    <property type="match status" value="1"/>
</dbReference>
<dbReference type="InterPro" id="IPR058792">
    <property type="entry name" value="Beta-barrel_RND_2"/>
</dbReference>
<dbReference type="AlphaFoldDB" id="A0AA35UUX6"/>
<evidence type="ECO:0000259" key="5">
    <source>
        <dbReference type="Pfam" id="PF25917"/>
    </source>
</evidence>
<dbReference type="PANTHER" id="PTHR30469:SF37">
    <property type="entry name" value="RAGD PROTEIN"/>
    <property type="match status" value="1"/>
</dbReference>
<protein>
    <submittedName>
        <fullName evidence="7">Efflux RND transporter periplasmic adaptor subunit</fullName>
    </submittedName>
</protein>
<dbReference type="GO" id="GO:1990281">
    <property type="term" value="C:efflux pump complex"/>
    <property type="evidence" value="ECO:0007669"/>
    <property type="project" value="TreeGrafter"/>
</dbReference>
<sequence length="443" mass="47880">MNTVSPEGRSSGDQNPGGKPPGGKSRTRLLVIIVVLLAVILAAVGLIERMAHYHSLETEADDWSRARVTLIAPEPGPSVRTFDLPANLAAWYQAPIYAQVSGYVKMWYRDYGAHVKEGDVLAEISTPSLDAQYEGAKANYNVVLAQYKLADITARRWAALKGTQAVSRQEVDVQAANAAAEKARVEQAQHEVDRYVALENFKKIVAPFDGVVTSRLVNVGDYVNAGGGDVNRQGNATELFTVADVHRIRVFVSVPQDYAAVISDKLSAKLTVPQYPGREYTAQYLTTAEAFNAATRTVTTELTIGNEDNSLWPDSYATAHFTAPGEPGVMIVPINSLIFRAQGTQLAKVVNNHVHLVDVTVGINYGTTIQILKGISKTDQIVANPTADMLEGDEVKVVSATRGYNDATAAPRKNLPEAKPEMQGDTRAMPNDGAPMPQEGAHQ</sequence>
<dbReference type="SUPFAM" id="SSF111369">
    <property type="entry name" value="HlyD-like secretion proteins"/>
    <property type="match status" value="1"/>
</dbReference>
<dbReference type="InterPro" id="IPR058625">
    <property type="entry name" value="MdtA-like_BSH"/>
</dbReference>
<dbReference type="Pfam" id="PF25876">
    <property type="entry name" value="HH_MFP_RND"/>
    <property type="match status" value="1"/>
</dbReference>
<evidence type="ECO:0000313" key="8">
    <source>
        <dbReference type="Proteomes" id="UP001176960"/>
    </source>
</evidence>
<keyword evidence="3" id="KW-0472">Membrane</keyword>
<dbReference type="Gene3D" id="1.10.287.470">
    <property type="entry name" value="Helix hairpin bin"/>
    <property type="match status" value="1"/>
</dbReference>
<evidence type="ECO:0000256" key="1">
    <source>
        <dbReference type="ARBA" id="ARBA00009477"/>
    </source>
</evidence>
<feature type="transmembrane region" description="Helical" evidence="3">
    <location>
        <begin position="29"/>
        <end position="47"/>
    </location>
</feature>
<dbReference type="RefSeq" id="WP_289841924.1">
    <property type="nucleotide sequence ID" value="NZ_CATKSH010000004.1"/>
</dbReference>
<evidence type="ECO:0000256" key="2">
    <source>
        <dbReference type="SAM" id="MobiDB-lite"/>
    </source>
</evidence>
<keyword evidence="3" id="KW-1133">Transmembrane helix</keyword>
<organism evidence="7 8">
    <name type="scientific">Brytella acorum</name>
    <dbReference type="NCBI Taxonomy" id="2959299"/>
    <lineage>
        <taxon>Bacteria</taxon>
        <taxon>Pseudomonadati</taxon>
        <taxon>Pseudomonadota</taxon>
        <taxon>Alphaproteobacteria</taxon>
        <taxon>Acetobacterales</taxon>
        <taxon>Acetobacteraceae</taxon>
        <taxon>Brytella</taxon>
    </lineage>
</organism>
<evidence type="ECO:0000259" key="6">
    <source>
        <dbReference type="Pfam" id="PF25954"/>
    </source>
</evidence>
<dbReference type="Pfam" id="PF25917">
    <property type="entry name" value="BSH_RND"/>
    <property type="match status" value="1"/>
</dbReference>
<comment type="caution">
    <text evidence="7">The sequence shown here is derived from an EMBL/GenBank/DDBJ whole genome shotgun (WGS) entry which is preliminary data.</text>
</comment>
<dbReference type="NCBIfam" id="TIGR01730">
    <property type="entry name" value="RND_mfp"/>
    <property type="match status" value="1"/>
</dbReference>
<dbReference type="InterPro" id="IPR058624">
    <property type="entry name" value="MdtA-like_HH"/>
</dbReference>
<comment type="similarity">
    <text evidence="1">Belongs to the membrane fusion protein (MFP) (TC 8.A.1) family.</text>
</comment>
<evidence type="ECO:0000259" key="4">
    <source>
        <dbReference type="Pfam" id="PF25876"/>
    </source>
</evidence>
<gene>
    <name evidence="7" type="ORF">LMG32879_000962</name>
</gene>
<dbReference type="Gene3D" id="2.40.420.20">
    <property type="match status" value="1"/>
</dbReference>
<evidence type="ECO:0000313" key="7">
    <source>
        <dbReference type="EMBL" id="CAI9120133.1"/>
    </source>
</evidence>
<proteinExistence type="inferred from homology"/>
<dbReference type="GO" id="GO:0015562">
    <property type="term" value="F:efflux transmembrane transporter activity"/>
    <property type="evidence" value="ECO:0007669"/>
    <property type="project" value="TreeGrafter"/>
</dbReference>
<dbReference type="InterPro" id="IPR006143">
    <property type="entry name" value="RND_pump_MFP"/>
</dbReference>
<name>A0AA35UUX6_9PROT</name>
<reference evidence="7" key="1">
    <citation type="submission" date="2023-03" db="EMBL/GenBank/DDBJ databases">
        <authorList>
            <person name="Cleenwerck I."/>
        </authorList>
    </citation>
    <scope>NUCLEOTIDE SEQUENCE</scope>
    <source>
        <strain evidence="7">LMG 32879</strain>
    </source>
</reference>
<keyword evidence="3" id="KW-0812">Transmembrane</keyword>
<dbReference type="PANTHER" id="PTHR30469">
    <property type="entry name" value="MULTIDRUG RESISTANCE PROTEIN MDTA"/>
    <property type="match status" value="1"/>
</dbReference>
<feature type="compositionally biased region" description="Basic and acidic residues" evidence="2">
    <location>
        <begin position="414"/>
        <end position="424"/>
    </location>
</feature>
<feature type="domain" description="Multidrug resistance protein MdtA-like alpha-helical hairpin" evidence="4">
    <location>
        <begin position="135"/>
        <end position="193"/>
    </location>
</feature>
<feature type="region of interest" description="Disordered" evidence="2">
    <location>
        <begin position="1"/>
        <end position="23"/>
    </location>
</feature>
<dbReference type="EMBL" id="CATKSH010000004">
    <property type="protein sequence ID" value="CAI9120133.1"/>
    <property type="molecule type" value="Genomic_DNA"/>
</dbReference>
<feature type="domain" description="CusB-like beta-barrel" evidence="6">
    <location>
        <begin position="252"/>
        <end position="323"/>
    </location>
</feature>
<feature type="region of interest" description="Disordered" evidence="2">
    <location>
        <begin position="405"/>
        <end position="443"/>
    </location>
</feature>
<dbReference type="Proteomes" id="UP001176960">
    <property type="component" value="Unassembled WGS sequence"/>
</dbReference>
<keyword evidence="8" id="KW-1185">Reference proteome</keyword>
<dbReference type="Gene3D" id="2.40.30.170">
    <property type="match status" value="1"/>
</dbReference>
<feature type="domain" description="Multidrug resistance protein MdtA-like barrel-sandwich hybrid" evidence="5">
    <location>
        <begin position="94"/>
        <end position="227"/>
    </location>
</feature>
<dbReference type="Gene3D" id="2.40.50.100">
    <property type="match status" value="1"/>
</dbReference>
<evidence type="ECO:0000256" key="3">
    <source>
        <dbReference type="SAM" id="Phobius"/>
    </source>
</evidence>
<accession>A0AA35UUX6</accession>